<reference evidence="10 11" key="1">
    <citation type="submission" date="2021-05" db="EMBL/GenBank/DDBJ databases">
        <title>Croceibacterium sp. LX-88 genome sequence.</title>
        <authorList>
            <person name="Luo X."/>
        </authorList>
    </citation>
    <scope>NUCLEOTIDE SEQUENCE [LARGE SCALE GENOMIC DNA]</scope>
    <source>
        <strain evidence="10 11">LX-88</strain>
    </source>
</reference>
<comment type="caution">
    <text evidence="10">The sequence shown here is derived from an EMBL/GenBank/DDBJ whole genome shotgun (WGS) entry which is preliminary data.</text>
</comment>
<feature type="transmembrane region" description="Helical" evidence="8">
    <location>
        <begin position="139"/>
        <end position="156"/>
    </location>
</feature>
<keyword evidence="3 10" id="KW-0328">Glycosyltransferase</keyword>
<feature type="transmembrane region" description="Helical" evidence="8">
    <location>
        <begin position="365"/>
        <end position="383"/>
    </location>
</feature>
<name>A0ABS5VZ76_9SPHN</name>
<evidence type="ECO:0000256" key="7">
    <source>
        <dbReference type="ARBA" id="ARBA00023136"/>
    </source>
</evidence>
<evidence type="ECO:0000313" key="11">
    <source>
        <dbReference type="Proteomes" id="UP000811255"/>
    </source>
</evidence>
<dbReference type="EC" id="2.4.-.-" evidence="10"/>
<protein>
    <submittedName>
        <fullName evidence="10">Glycosyltransferase family 39 protein</fullName>
        <ecNumber evidence="10">2.4.-.-</ecNumber>
    </submittedName>
</protein>
<dbReference type="GO" id="GO:0016757">
    <property type="term" value="F:glycosyltransferase activity"/>
    <property type="evidence" value="ECO:0007669"/>
    <property type="project" value="UniProtKB-KW"/>
</dbReference>
<dbReference type="Proteomes" id="UP000811255">
    <property type="component" value="Unassembled WGS sequence"/>
</dbReference>
<dbReference type="PANTHER" id="PTHR33908:SF11">
    <property type="entry name" value="MEMBRANE PROTEIN"/>
    <property type="match status" value="1"/>
</dbReference>
<accession>A0ABS5VZ76</accession>
<feature type="transmembrane region" description="Helical" evidence="8">
    <location>
        <begin position="337"/>
        <end position="353"/>
    </location>
</feature>
<dbReference type="InterPro" id="IPR038731">
    <property type="entry name" value="RgtA/B/C-like"/>
</dbReference>
<evidence type="ECO:0000256" key="5">
    <source>
        <dbReference type="ARBA" id="ARBA00022692"/>
    </source>
</evidence>
<comment type="subcellular location">
    <subcellularLocation>
        <location evidence="1">Cell membrane</location>
        <topology evidence="1">Multi-pass membrane protein</topology>
    </subcellularLocation>
</comment>
<sequence>MASLFSTPALSRSRDSGTTQATLLLAWLAVLIPSIGLFVANTWQGIGIYIDSTRYMGLSPVGYDAPMYHWLLVGGHALGFSFDAVAIFLAAIFVVANVSLIFTLIARATKGWVFAFVGTALIAFSPQFVTMHTGALSEPPFLLCVLLTLWAILNYFENGRLSWLIAAALLIAIGSLTRFTMPPLGAAIAGVFLLDPRRELAAKVRDIAILGGLSGLLFFSWVVISQLEVGRSIGRDLWFYGTMGPAEWRASFGAMAAWILPKPAPFSLRILAVLAVVCFAGWRWLITARQLRRDPEVGIDDAAISLPLMLGAFFVFYLAFVGLSVSIEANLSLTGRYAFPAYVLLVMLVSIEASKLSRDILVERLALYCLAALSVVVLGGHLVRTSVRTIEVAREGYGFQSIQWRNSPTMATVEALPAGTRIYSNAPDVIAYMTGRTAQFIPHEKQLRTNLPEPGNPLEKQLGRVREEANSGEIAVVFFDGIDWRFYLADEQVLAARLPAMLVGSFADGRVYRVVSDGNERAQRD</sequence>
<organism evidence="10 11">
    <name type="scientific">Croceibacterium selenioxidans</name>
    <dbReference type="NCBI Taxonomy" id="2838833"/>
    <lineage>
        <taxon>Bacteria</taxon>
        <taxon>Pseudomonadati</taxon>
        <taxon>Pseudomonadota</taxon>
        <taxon>Alphaproteobacteria</taxon>
        <taxon>Sphingomonadales</taxon>
        <taxon>Erythrobacteraceae</taxon>
        <taxon>Croceibacterium</taxon>
    </lineage>
</organism>
<feature type="transmembrane region" description="Helical" evidence="8">
    <location>
        <begin position="206"/>
        <end position="225"/>
    </location>
</feature>
<evidence type="ECO:0000256" key="6">
    <source>
        <dbReference type="ARBA" id="ARBA00022989"/>
    </source>
</evidence>
<keyword evidence="5 8" id="KW-0812">Transmembrane</keyword>
<dbReference type="EMBL" id="JAHFVK010000001">
    <property type="protein sequence ID" value="MBT2132828.1"/>
    <property type="molecule type" value="Genomic_DNA"/>
</dbReference>
<feature type="transmembrane region" description="Helical" evidence="8">
    <location>
        <begin position="266"/>
        <end position="285"/>
    </location>
</feature>
<evidence type="ECO:0000256" key="3">
    <source>
        <dbReference type="ARBA" id="ARBA00022676"/>
    </source>
</evidence>
<dbReference type="Pfam" id="PF13231">
    <property type="entry name" value="PMT_2"/>
    <property type="match status" value="1"/>
</dbReference>
<evidence type="ECO:0000256" key="8">
    <source>
        <dbReference type="SAM" id="Phobius"/>
    </source>
</evidence>
<keyword evidence="6 8" id="KW-1133">Transmembrane helix</keyword>
<keyword evidence="2" id="KW-1003">Cell membrane</keyword>
<evidence type="ECO:0000256" key="1">
    <source>
        <dbReference type="ARBA" id="ARBA00004651"/>
    </source>
</evidence>
<dbReference type="InterPro" id="IPR050297">
    <property type="entry name" value="LipidA_mod_glycosyltrf_83"/>
</dbReference>
<evidence type="ECO:0000256" key="4">
    <source>
        <dbReference type="ARBA" id="ARBA00022679"/>
    </source>
</evidence>
<feature type="transmembrane region" description="Helical" evidence="8">
    <location>
        <begin position="21"/>
        <end position="50"/>
    </location>
</feature>
<evidence type="ECO:0000256" key="2">
    <source>
        <dbReference type="ARBA" id="ARBA00022475"/>
    </source>
</evidence>
<feature type="domain" description="Glycosyltransferase RgtA/B/C/D-like" evidence="9">
    <location>
        <begin position="65"/>
        <end position="222"/>
    </location>
</feature>
<feature type="transmembrane region" description="Helical" evidence="8">
    <location>
        <begin position="112"/>
        <end position="133"/>
    </location>
</feature>
<feature type="transmembrane region" description="Helical" evidence="8">
    <location>
        <begin position="163"/>
        <end position="194"/>
    </location>
</feature>
<gene>
    <name evidence="10" type="ORF">KK137_00645</name>
</gene>
<keyword evidence="11" id="KW-1185">Reference proteome</keyword>
<dbReference type="RefSeq" id="WP_214533953.1">
    <property type="nucleotide sequence ID" value="NZ_JAHFVK010000001.1"/>
</dbReference>
<evidence type="ECO:0000259" key="9">
    <source>
        <dbReference type="Pfam" id="PF13231"/>
    </source>
</evidence>
<feature type="transmembrane region" description="Helical" evidence="8">
    <location>
        <begin position="70"/>
        <end position="100"/>
    </location>
</feature>
<dbReference type="PANTHER" id="PTHR33908">
    <property type="entry name" value="MANNOSYLTRANSFERASE YKCB-RELATED"/>
    <property type="match status" value="1"/>
</dbReference>
<feature type="transmembrane region" description="Helical" evidence="8">
    <location>
        <begin position="306"/>
        <end position="325"/>
    </location>
</feature>
<keyword evidence="4 10" id="KW-0808">Transferase</keyword>
<proteinExistence type="predicted"/>
<evidence type="ECO:0000313" key="10">
    <source>
        <dbReference type="EMBL" id="MBT2132828.1"/>
    </source>
</evidence>
<keyword evidence="7 8" id="KW-0472">Membrane</keyword>